<organism evidence="2 3">
    <name type="scientific">Aspergillus coremiiformis</name>
    <dbReference type="NCBI Taxonomy" id="138285"/>
    <lineage>
        <taxon>Eukaryota</taxon>
        <taxon>Fungi</taxon>
        <taxon>Dikarya</taxon>
        <taxon>Ascomycota</taxon>
        <taxon>Pezizomycotina</taxon>
        <taxon>Eurotiomycetes</taxon>
        <taxon>Eurotiomycetidae</taxon>
        <taxon>Eurotiales</taxon>
        <taxon>Aspergillaceae</taxon>
        <taxon>Aspergillus</taxon>
        <taxon>Aspergillus subgen. Circumdati</taxon>
    </lineage>
</organism>
<dbReference type="EMBL" id="ML739209">
    <property type="protein sequence ID" value="KAE8350695.1"/>
    <property type="molecule type" value="Genomic_DNA"/>
</dbReference>
<protein>
    <submittedName>
        <fullName evidence="2">Uncharacterized protein</fullName>
    </submittedName>
</protein>
<keyword evidence="3" id="KW-1185">Reference proteome</keyword>
<feature type="region of interest" description="Disordered" evidence="1">
    <location>
        <begin position="1"/>
        <end position="94"/>
    </location>
</feature>
<name>A0A5N6YZ51_9EURO</name>
<feature type="compositionally biased region" description="Low complexity" evidence="1">
    <location>
        <begin position="55"/>
        <end position="76"/>
    </location>
</feature>
<feature type="compositionally biased region" description="Basic and acidic residues" evidence="1">
    <location>
        <begin position="203"/>
        <end position="218"/>
    </location>
</feature>
<sequence>MADKQGRRSSLTDPFQVLRNTFGGRRSSWELEDNNNNNNNNNNTAHSKSVHRTARSFSSGPSTSTQNSSPVSSFSTNICRHSPQRQPRVQTHRQVSMPLTGRRPLSGYSNNLHYHANSHGINRSNLHTEDCSTQAWPVASSHNQTNIRYASTQISSRIPTPAKSPAGDLYSHDVYRKEGRRNFVLSSLGKWYWDTKRDTGRINEENRETDDEREKPSPNEKTQCLISQRKLYYFSDATSKSRPHMRTYDQRTIENSRIQKATIRVSSKKYFNSMPLAKSTSIPCVTVTRPDRPHTLPASPETGSQPSSQLFNPVSTLPSQFETVPRGAESIKTTHSSASGLIYRPVKALPFGKERVENHGVPKRALSVHHQCTGDRQPMTLRATNNMRKKSDKMEYITKGLRWTSGFENLRLETRARSSGFSASTRSKVSSRNAKRLSPLSDTGVLRLRDQSGRMVLSSSHSLGTRSRLKKPGLTVSADYVSQVSESQPQQYWLGRFVTLVNAFHYEDSFNEPDIATGFGMLSSYSRPLGHPESNDTGYRVKRAFMVLENVCMNDEASASLRKFRNEYVDKFGDRWLV</sequence>
<reference evidence="3" key="1">
    <citation type="submission" date="2019-04" db="EMBL/GenBank/DDBJ databases">
        <title>Friends and foes A comparative genomics studyof 23 Aspergillus species from section Flavi.</title>
        <authorList>
            <consortium name="DOE Joint Genome Institute"/>
            <person name="Kjaerbolling I."/>
            <person name="Vesth T."/>
            <person name="Frisvad J.C."/>
            <person name="Nybo J.L."/>
            <person name="Theobald S."/>
            <person name="Kildgaard S."/>
            <person name="Isbrandt T."/>
            <person name="Kuo A."/>
            <person name="Sato A."/>
            <person name="Lyhne E.K."/>
            <person name="Kogle M.E."/>
            <person name="Wiebenga A."/>
            <person name="Kun R.S."/>
            <person name="Lubbers R.J."/>
            <person name="Makela M.R."/>
            <person name="Barry K."/>
            <person name="Chovatia M."/>
            <person name="Clum A."/>
            <person name="Daum C."/>
            <person name="Haridas S."/>
            <person name="He G."/>
            <person name="LaButti K."/>
            <person name="Lipzen A."/>
            <person name="Mondo S."/>
            <person name="Riley R."/>
            <person name="Salamov A."/>
            <person name="Simmons B.A."/>
            <person name="Magnuson J.K."/>
            <person name="Henrissat B."/>
            <person name="Mortensen U.H."/>
            <person name="Larsen T.O."/>
            <person name="Devries R.P."/>
            <person name="Grigoriev I.V."/>
            <person name="Machida M."/>
            <person name="Baker S.E."/>
            <person name="Andersen M.R."/>
        </authorList>
    </citation>
    <scope>NUCLEOTIDE SEQUENCE [LARGE SCALE GENOMIC DNA]</scope>
    <source>
        <strain evidence="3">CBS 553.77</strain>
    </source>
</reference>
<feature type="region of interest" description="Disordered" evidence="1">
    <location>
        <begin position="285"/>
        <end position="312"/>
    </location>
</feature>
<evidence type="ECO:0000256" key="1">
    <source>
        <dbReference type="SAM" id="MobiDB-lite"/>
    </source>
</evidence>
<feature type="region of interest" description="Disordered" evidence="1">
    <location>
        <begin position="203"/>
        <end position="222"/>
    </location>
</feature>
<proteinExistence type="predicted"/>
<gene>
    <name evidence="2" type="ORF">BDV28DRAFT_162791</name>
</gene>
<dbReference type="OrthoDB" id="3557758at2759"/>
<feature type="compositionally biased region" description="Polar residues" evidence="1">
    <location>
        <begin position="84"/>
        <end position="94"/>
    </location>
</feature>
<feature type="compositionally biased region" description="Polar residues" evidence="1">
    <location>
        <begin position="301"/>
        <end position="312"/>
    </location>
</feature>
<evidence type="ECO:0000313" key="2">
    <source>
        <dbReference type="EMBL" id="KAE8350695.1"/>
    </source>
</evidence>
<dbReference type="Proteomes" id="UP000327118">
    <property type="component" value="Unassembled WGS sequence"/>
</dbReference>
<dbReference type="AlphaFoldDB" id="A0A5N6YZ51"/>
<feature type="compositionally biased region" description="Low complexity" evidence="1">
    <location>
        <begin position="34"/>
        <end position="43"/>
    </location>
</feature>
<evidence type="ECO:0000313" key="3">
    <source>
        <dbReference type="Proteomes" id="UP000327118"/>
    </source>
</evidence>
<accession>A0A5N6YZ51</accession>